<name>A0A401S5G4_CHIPU</name>
<dbReference type="OMA" id="HETTCIN"/>
<feature type="region of interest" description="Disordered" evidence="1">
    <location>
        <begin position="1918"/>
        <end position="1954"/>
    </location>
</feature>
<dbReference type="GO" id="GO:0010212">
    <property type="term" value="P:response to ionizing radiation"/>
    <property type="evidence" value="ECO:0007669"/>
    <property type="project" value="InterPro"/>
</dbReference>
<feature type="compositionally biased region" description="Polar residues" evidence="1">
    <location>
        <begin position="1390"/>
        <end position="1408"/>
    </location>
</feature>
<evidence type="ECO:0000259" key="2">
    <source>
        <dbReference type="Pfam" id="PF15292"/>
    </source>
</evidence>
<feature type="compositionally biased region" description="Polar residues" evidence="1">
    <location>
        <begin position="1808"/>
        <end position="1831"/>
    </location>
</feature>
<feature type="compositionally biased region" description="Basic and acidic residues" evidence="1">
    <location>
        <begin position="2125"/>
        <end position="2134"/>
    </location>
</feature>
<dbReference type="GO" id="GO:0030174">
    <property type="term" value="P:regulation of DNA-templated DNA replication initiation"/>
    <property type="evidence" value="ECO:0007669"/>
    <property type="project" value="TreeGrafter"/>
</dbReference>
<proteinExistence type="predicted"/>
<feature type="compositionally biased region" description="Basic and acidic residues" evidence="1">
    <location>
        <begin position="1189"/>
        <end position="1204"/>
    </location>
</feature>
<feature type="domain" description="Treslin STD" evidence="4">
    <location>
        <begin position="625"/>
        <end position="778"/>
    </location>
</feature>
<organism evidence="5 6">
    <name type="scientific">Chiloscyllium punctatum</name>
    <name type="common">Brownbanded bambooshark</name>
    <name type="synonym">Hemiscyllium punctatum</name>
    <dbReference type="NCBI Taxonomy" id="137246"/>
    <lineage>
        <taxon>Eukaryota</taxon>
        <taxon>Metazoa</taxon>
        <taxon>Chordata</taxon>
        <taxon>Craniata</taxon>
        <taxon>Vertebrata</taxon>
        <taxon>Chondrichthyes</taxon>
        <taxon>Elasmobranchii</taxon>
        <taxon>Galeomorphii</taxon>
        <taxon>Galeoidea</taxon>
        <taxon>Orectolobiformes</taxon>
        <taxon>Hemiscylliidae</taxon>
        <taxon>Chiloscyllium</taxon>
    </lineage>
</organism>
<dbReference type="EMBL" id="BEZZ01000093">
    <property type="protein sequence ID" value="GCC25636.1"/>
    <property type="molecule type" value="Genomic_DNA"/>
</dbReference>
<feature type="region of interest" description="Disordered" evidence="1">
    <location>
        <begin position="1318"/>
        <end position="1338"/>
    </location>
</feature>
<dbReference type="InterPro" id="IPR053919">
    <property type="entry name" value="Treslin_N"/>
</dbReference>
<feature type="region of interest" description="Disordered" evidence="1">
    <location>
        <begin position="2115"/>
        <end position="2143"/>
    </location>
</feature>
<dbReference type="OrthoDB" id="5812172at2759"/>
<dbReference type="InterPro" id="IPR053920">
    <property type="entry name" value="Treslin_STD"/>
</dbReference>
<gene>
    <name evidence="5" type="ORF">chiPu_0004047</name>
</gene>
<feature type="domain" description="Treslin M" evidence="2">
    <location>
        <begin position="274"/>
        <end position="414"/>
    </location>
</feature>
<evidence type="ECO:0000313" key="6">
    <source>
        <dbReference type="Proteomes" id="UP000287033"/>
    </source>
</evidence>
<feature type="region of interest" description="Disordered" evidence="1">
    <location>
        <begin position="1808"/>
        <end position="1838"/>
    </location>
</feature>
<dbReference type="GO" id="GO:0003682">
    <property type="term" value="F:chromatin binding"/>
    <property type="evidence" value="ECO:0007669"/>
    <property type="project" value="TreeGrafter"/>
</dbReference>
<dbReference type="PANTHER" id="PTHR21556:SF2">
    <property type="entry name" value="TRESLIN"/>
    <property type="match status" value="1"/>
</dbReference>
<feature type="compositionally biased region" description="Polar residues" evidence="1">
    <location>
        <begin position="1322"/>
        <end position="1338"/>
    </location>
</feature>
<dbReference type="Pfam" id="PF15292">
    <property type="entry name" value="Treslin_M"/>
    <property type="match status" value="1"/>
</dbReference>
<feature type="compositionally biased region" description="Polar residues" evidence="1">
    <location>
        <begin position="1945"/>
        <end position="1954"/>
    </location>
</feature>
<reference evidence="5 6" key="1">
    <citation type="journal article" date="2018" name="Nat. Ecol. Evol.">
        <title>Shark genomes provide insights into elasmobranch evolution and the origin of vertebrates.</title>
        <authorList>
            <person name="Hara Y"/>
            <person name="Yamaguchi K"/>
            <person name="Onimaru K"/>
            <person name="Kadota M"/>
            <person name="Koyanagi M"/>
            <person name="Keeley SD"/>
            <person name="Tatsumi K"/>
            <person name="Tanaka K"/>
            <person name="Motone F"/>
            <person name="Kageyama Y"/>
            <person name="Nozu R"/>
            <person name="Adachi N"/>
            <person name="Nishimura O"/>
            <person name="Nakagawa R"/>
            <person name="Tanegashima C"/>
            <person name="Kiyatake I"/>
            <person name="Matsumoto R"/>
            <person name="Murakumo K"/>
            <person name="Nishida K"/>
            <person name="Terakita A"/>
            <person name="Kuratani S"/>
            <person name="Sato K"/>
            <person name="Hyodo S Kuraku.S."/>
        </authorList>
    </citation>
    <scope>NUCLEOTIDE SEQUENCE [LARGE SCALE GENOMIC DNA]</scope>
</reference>
<evidence type="ECO:0000313" key="5">
    <source>
        <dbReference type="EMBL" id="GCC25636.1"/>
    </source>
</evidence>
<dbReference type="GO" id="GO:0007095">
    <property type="term" value="P:mitotic G2 DNA damage checkpoint signaling"/>
    <property type="evidence" value="ECO:0007669"/>
    <property type="project" value="TreeGrafter"/>
</dbReference>
<feature type="region of interest" description="Disordered" evidence="1">
    <location>
        <begin position="1186"/>
        <end position="1206"/>
    </location>
</feature>
<dbReference type="InterPro" id="IPR026153">
    <property type="entry name" value="Treslin"/>
</dbReference>
<dbReference type="InterPro" id="IPR032746">
    <property type="entry name" value="Treslin_M"/>
</dbReference>
<protein>
    <submittedName>
        <fullName evidence="5">Uncharacterized protein</fullName>
    </submittedName>
</protein>
<dbReference type="PANTHER" id="PTHR21556">
    <property type="entry name" value="TRESLIN"/>
    <property type="match status" value="1"/>
</dbReference>
<dbReference type="GO" id="GO:0033314">
    <property type="term" value="P:mitotic DNA replication checkpoint signaling"/>
    <property type="evidence" value="ECO:0007669"/>
    <property type="project" value="InterPro"/>
</dbReference>
<dbReference type="GO" id="GO:0006260">
    <property type="term" value="P:DNA replication"/>
    <property type="evidence" value="ECO:0007669"/>
    <property type="project" value="InterPro"/>
</dbReference>
<feature type="region of interest" description="Disordered" evidence="1">
    <location>
        <begin position="542"/>
        <end position="564"/>
    </location>
</feature>
<dbReference type="STRING" id="137246.A0A401S5G4"/>
<feature type="compositionally biased region" description="Basic residues" evidence="1">
    <location>
        <begin position="547"/>
        <end position="564"/>
    </location>
</feature>
<feature type="region of interest" description="Disordered" evidence="1">
    <location>
        <begin position="1380"/>
        <end position="1512"/>
    </location>
</feature>
<evidence type="ECO:0000259" key="3">
    <source>
        <dbReference type="Pfam" id="PF21854"/>
    </source>
</evidence>
<feature type="region of interest" description="Disordered" evidence="1">
    <location>
        <begin position="1148"/>
        <end position="1169"/>
    </location>
</feature>
<evidence type="ECO:0000259" key="4">
    <source>
        <dbReference type="Pfam" id="PF21855"/>
    </source>
</evidence>
<feature type="domain" description="Treslin N-terminal" evidence="3">
    <location>
        <begin position="4"/>
        <end position="179"/>
    </location>
</feature>
<evidence type="ECO:0000256" key="1">
    <source>
        <dbReference type="SAM" id="MobiDB-lite"/>
    </source>
</evidence>
<comment type="caution">
    <text evidence="5">The sequence shown here is derived from an EMBL/GenBank/DDBJ whole genome shotgun (WGS) entry which is preliminary data.</text>
</comment>
<dbReference type="Pfam" id="PF21854">
    <property type="entry name" value="Treslin_N"/>
    <property type="match status" value="1"/>
</dbReference>
<dbReference type="GO" id="GO:0005634">
    <property type="term" value="C:nucleus"/>
    <property type="evidence" value="ECO:0007669"/>
    <property type="project" value="InterPro"/>
</dbReference>
<feature type="compositionally biased region" description="Basic and acidic residues" evidence="1">
    <location>
        <begin position="1149"/>
        <end position="1160"/>
    </location>
</feature>
<sequence>MVSHNIAFLVDTAAEPGLVRRAALRVLLHSACGSGLHNVRWAFKLFDPAAARARGRRGCRGHGFRELRLRHLEELEEALSREAAERERERGRGSAVASATQTALIEALSDYQWDRPDITSPAKSCRGSGAEAPQPRAQSSLFLFAPCPHSRGQLLGFLQLPASHSCQQLAEKIIPASVRTLLSSHSIALHWVDTQCLQQFVGTSDHIGYKVVSEVMHLVGGSLIPFAALMQLSVNDSALLLGKTSQVGQKKTAFEKNGVVKKEFVKLRKTIEAVFPFDCSMNYFVNAESFYRKMFPLQQGLLTISQGEKVVYCPVTLEPVTCLKNVTVPMSIIVKGAVKDWDQQRTNQLSRHAWILQGAKQKETKENYFLQRLLEQMTYNDIYLVVDVEINNCLPPCTGLLSPLLSGTAVLTLISREQEPEFEELLLQAEVTESNQTMSLEVMDAVDRALTLSSDFAEHLPSSEVTLPDWVQLELAETSQQRISFAEGWFPLSELSGPSSTLMKSFRSMQGVDEKANVDYETSLTNQLAEFYQKKSADEAEVADHAVKRRQRGPRTPVRQRMRSMSRSLQMLNVARLNLKAQKNQPDGMQLSIGDEPVHQPKMHLGNKQKSKRINNITVDFNSEEEMMSSLKENYQKHVANGLSQLSFIQNTVLVIKMYLKSANTNVHETTCINLIRMQLLKSTKSIRQQYGNQENKELKVRDCQLQVLLRLEMFQQFPSLQSDNEQLEQLVEEMTNLLRIISLTKDTTFLAKFLEEEILNTYLLTVPKILGELYYALGQNVPAQLAAVLPADFLSDESMSQNTESPDMLVAIEANFGSCEGEQLEELRTRSSQKRRLTRHRSVSEVSHNLRQIQIPKKSVELQENLQSRFPIAIEHPVLPSLPSQKEVQEVTKVRRNLFNREKLSPKKKLKMPKSYSESVVEGAMHNKEKNSKGYRKLLTRKVTETPLHKQVSHRLLDKQIRGRCSEAGSDVSIVKESPERALSADCILRRSPRIKKASLAKSRSTSFYSGSCPKSRSLERVQSLSHIQAAKTKKADDQNIQSPNLLLFGAVLGHLRPKEKQSSKGCCSDSESLSAVQTPKLTPKKHLISPDKSRVIQKSPLISRYLTHKKGVSISKSPTTRSSTINYTSKESSPWKLITDSYFQSPRRSERLNKETPNKNKSTWKMEVQSPFKSPDMVSGHLMSSPYKDHSPVKLSSRRSERLMSPCRNSSTVNVFFAPSKTLELVSQVKTPRKYLSLLNSPEKLSRKQSQSYSVNSLIKDESSIPCTPHKRKLRRSKSEDAFISRTAVKYSVVSPPKVSMSKLLKRIADTSCLPDQGRSWKSNGSASTQRSSWEASFQTPLKSSVITRSMHNILTPDRLNAMQSKGLVRTKVGFHVTPSKSKMKTPPNCTVTPPQSSVQTLSVFNETPLKSKLKTPSKYTGSPPRSPVRTRSMFNVTPIKFELTDLSKHPGTPPQPKSPRQKTGLNVAHSNVDQTMSKYNSTPPKSPTATLSPQTSSSTSTHLKTSRRKSDLSIITFKHDLSTLSKSKSILCASPKPESMIEADVESVKMPGKLASSMTKLDQILKTPERDRNTTCNVQRNTPKNVKTFGEASHVLQESNLCESIPQITFEICNTNESSVSNETISNSWSAAMSDNSGKDCLNAVVGLNTSNSFLHSSQNIGSEPDFSVNLINERLNSSLVRATDAGAAKSPLKYSKDISQVRLLQSESSGLKMKFAVLRKGSDSSVSNSVVTTDIPLLQTKSTSYEFRWTADRRQRLAAARQQIPDFPMKISTPKSRNWPPMPTYEVELEMQDSGLPKLRFKRTNSSTVTSPQLEQSVTKSNGSPSSMCVKKDGCESPLDERNAQRCVKHSGKMDGGHISPSFCFHYSHNTPAKATPRKGGVQTFICQSYTPTQCSSNAASPSQVDLGSVPWTPSPKHKARHSQTPDAIKNWPRKKKAATTPLSAKQQKGENTVIQNDDNFYTEHDSNKIMPLEEIDMEGVCRLQDNSPTIEWDEGFPNSPKENFGLRLRKRGHNFISTTSEEGREAKRPREANFRTTMSSYTEFALEEVQKERSSPNSFSRFCNTFTCQRSVEDEKIFDSPAETSPSCKVKSTLSASSLLALTQSPLLYTGRTPAKKRSGTRDATHEDLQTDNLASKRMTIAGDTDQDYSPFTKVPVRRCITKTYSRKKLIS</sequence>
<dbReference type="Proteomes" id="UP000287033">
    <property type="component" value="Unassembled WGS sequence"/>
</dbReference>
<keyword evidence="6" id="KW-1185">Reference proteome</keyword>
<dbReference type="Pfam" id="PF21855">
    <property type="entry name" value="Treslin_STD"/>
    <property type="match status" value="1"/>
</dbReference>
<accession>A0A401S5G4</accession>
<feature type="compositionally biased region" description="Low complexity" evidence="1">
    <location>
        <begin position="1490"/>
        <end position="1506"/>
    </location>
</feature>
<feature type="compositionally biased region" description="Polar residues" evidence="1">
    <location>
        <begin position="1464"/>
        <end position="1486"/>
    </location>
</feature>